<gene>
    <name evidence="12" type="ORF">P43SY_007602</name>
</gene>
<dbReference type="GO" id="GO:0007031">
    <property type="term" value="P:peroxisome organization"/>
    <property type="evidence" value="ECO:0007669"/>
    <property type="project" value="TreeGrafter"/>
</dbReference>
<keyword evidence="8" id="KW-0576">Peroxisome</keyword>
<keyword evidence="3 10" id="KW-0813">Transport</keyword>
<keyword evidence="7 9" id="KW-0472">Membrane</keyword>
<evidence type="ECO:0000256" key="11">
    <source>
        <dbReference type="SAM" id="Phobius"/>
    </source>
</evidence>
<keyword evidence="13" id="KW-1185">Reference proteome</keyword>
<proteinExistence type="inferred from homology"/>
<evidence type="ECO:0000256" key="3">
    <source>
        <dbReference type="ARBA" id="ARBA00022448"/>
    </source>
</evidence>
<feature type="repeat" description="Solcar" evidence="9">
    <location>
        <begin position="103"/>
        <end position="185"/>
    </location>
</feature>
<dbReference type="SUPFAM" id="SSF103506">
    <property type="entry name" value="Mitochondrial carrier"/>
    <property type="match status" value="1"/>
</dbReference>
<evidence type="ECO:0000256" key="9">
    <source>
        <dbReference type="PROSITE-ProRule" id="PRU00282"/>
    </source>
</evidence>
<dbReference type="AlphaFoldDB" id="A0AAD5LAW3"/>
<dbReference type="GO" id="GO:0005778">
    <property type="term" value="C:peroxisomal membrane"/>
    <property type="evidence" value="ECO:0007669"/>
    <property type="project" value="UniProtKB-SubCell"/>
</dbReference>
<dbReference type="InterPro" id="IPR045900">
    <property type="entry name" value="Peroxisomal_Ade_carrier"/>
</dbReference>
<dbReference type="PANTHER" id="PTHR46650:SF1">
    <property type="entry name" value="PEROXISOMAL ADENINE NUCLEOTIDE TRANSPORTER 1"/>
    <property type="match status" value="1"/>
</dbReference>
<sequence>MALSKPMQMLAAASAAGVGGLVATSVLYPLDTIKTRLQSGGSLFDEEETNEEQARRKDVRALLRSLYRGYQYKAAESSVSKFLYFYAYTLLAQTVAPSDGKPIGTVLNLGIGYLSEFFHLPVTLPMEVIATRLQTGIGSGGVLQIVRNVLEESGIKGFYKGFQAYFVLCLQPAIQYTVFERVKEAYLKRSKSMAKSLSALEAFVLGAIARSIATLLLFPYIRAKVILQSKKKKNQAPELEDGKCDRASQSSEGIVATLQRVYSEEGPLALYRGLTPELTKGALSSALMLMIKEKIQTYITLMLILANSME</sequence>
<accession>A0AAD5LAW3</accession>
<dbReference type="InterPro" id="IPR018108">
    <property type="entry name" value="MCP_transmembrane"/>
</dbReference>
<evidence type="ECO:0000256" key="7">
    <source>
        <dbReference type="ARBA" id="ARBA00023136"/>
    </source>
</evidence>
<evidence type="ECO:0000313" key="13">
    <source>
        <dbReference type="Proteomes" id="UP001209570"/>
    </source>
</evidence>
<dbReference type="GO" id="GO:0006635">
    <property type="term" value="P:fatty acid beta-oxidation"/>
    <property type="evidence" value="ECO:0007669"/>
    <property type="project" value="InterPro"/>
</dbReference>
<feature type="repeat" description="Solcar" evidence="9">
    <location>
        <begin position="197"/>
        <end position="298"/>
    </location>
</feature>
<comment type="similarity">
    <text evidence="2 10">Belongs to the mitochondrial carrier (TC 2.A.29) family.</text>
</comment>
<keyword evidence="5" id="KW-0677">Repeat</keyword>
<comment type="caution">
    <text evidence="12">The sequence shown here is derived from an EMBL/GenBank/DDBJ whole genome shotgun (WGS) entry which is preliminary data.</text>
</comment>
<protein>
    <recommendedName>
        <fullName evidence="14">Mitochondrial Carrier (MC) Family</fullName>
    </recommendedName>
</protein>
<dbReference type="PROSITE" id="PS50920">
    <property type="entry name" value="SOLCAR"/>
    <property type="match status" value="3"/>
</dbReference>
<name>A0AAD5LAW3_PYTIN</name>
<dbReference type="Proteomes" id="UP001209570">
    <property type="component" value="Unassembled WGS sequence"/>
</dbReference>
<evidence type="ECO:0000256" key="2">
    <source>
        <dbReference type="ARBA" id="ARBA00006375"/>
    </source>
</evidence>
<reference evidence="12" key="1">
    <citation type="submission" date="2021-12" db="EMBL/GenBank/DDBJ databases">
        <title>Prjna785345.</title>
        <authorList>
            <person name="Rujirawat T."/>
            <person name="Krajaejun T."/>
        </authorList>
    </citation>
    <scope>NUCLEOTIDE SEQUENCE</scope>
    <source>
        <strain evidence="12">Pi057C3</strain>
    </source>
</reference>
<feature type="transmembrane region" description="Helical" evidence="11">
    <location>
        <begin position="202"/>
        <end position="223"/>
    </location>
</feature>
<organism evidence="12 13">
    <name type="scientific">Pythium insidiosum</name>
    <name type="common">Pythiosis disease agent</name>
    <dbReference type="NCBI Taxonomy" id="114742"/>
    <lineage>
        <taxon>Eukaryota</taxon>
        <taxon>Sar</taxon>
        <taxon>Stramenopiles</taxon>
        <taxon>Oomycota</taxon>
        <taxon>Peronosporomycetes</taxon>
        <taxon>Pythiales</taxon>
        <taxon>Pythiaceae</taxon>
        <taxon>Pythium</taxon>
    </lineage>
</organism>
<dbReference type="GO" id="GO:0005347">
    <property type="term" value="F:ATP transmembrane transporter activity"/>
    <property type="evidence" value="ECO:0007669"/>
    <property type="project" value="InterPro"/>
</dbReference>
<keyword evidence="6 11" id="KW-1133">Transmembrane helix</keyword>
<evidence type="ECO:0000313" key="12">
    <source>
        <dbReference type="EMBL" id="KAJ0393702.1"/>
    </source>
</evidence>
<dbReference type="Gene3D" id="1.50.40.10">
    <property type="entry name" value="Mitochondrial carrier domain"/>
    <property type="match status" value="1"/>
</dbReference>
<comment type="subcellular location">
    <subcellularLocation>
        <location evidence="1">Peroxisome membrane</location>
        <topology evidence="1">Multi-pass membrane protein</topology>
    </subcellularLocation>
</comment>
<evidence type="ECO:0000256" key="4">
    <source>
        <dbReference type="ARBA" id="ARBA00022692"/>
    </source>
</evidence>
<dbReference type="EMBL" id="JAKCXM010000470">
    <property type="protein sequence ID" value="KAJ0393702.1"/>
    <property type="molecule type" value="Genomic_DNA"/>
</dbReference>
<evidence type="ECO:0000256" key="1">
    <source>
        <dbReference type="ARBA" id="ARBA00004585"/>
    </source>
</evidence>
<dbReference type="Pfam" id="PF00153">
    <property type="entry name" value="Mito_carr"/>
    <property type="match status" value="3"/>
</dbReference>
<dbReference type="InterPro" id="IPR023395">
    <property type="entry name" value="MCP_dom_sf"/>
</dbReference>
<evidence type="ECO:0000256" key="10">
    <source>
        <dbReference type="RuleBase" id="RU000488"/>
    </source>
</evidence>
<dbReference type="GO" id="GO:0015217">
    <property type="term" value="F:ADP transmembrane transporter activity"/>
    <property type="evidence" value="ECO:0007669"/>
    <property type="project" value="InterPro"/>
</dbReference>
<feature type="repeat" description="Solcar" evidence="9">
    <location>
        <begin position="7"/>
        <end position="94"/>
    </location>
</feature>
<dbReference type="PANTHER" id="PTHR46650">
    <property type="entry name" value="PEROXISOMAL ADENINE NUCLEOTIDE TRANSPORTER 1"/>
    <property type="match status" value="1"/>
</dbReference>
<evidence type="ECO:0000256" key="6">
    <source>
        <dbReference type="ARBA" id="ARBA00022989"/>
    </source>
</evidence>
<evidence type="ECO:0000256" key="8">
    <source>
        <dbReference type="ARBA" id="ARBA00023140"/>
    </source>
</evidence>
<evidence type="ECO:0008006" key="14">
    <source>
        <dbReference type="Google" id="ProtNLM"/>
    </source>
</evidence>
<evidence type="ECO:0000256" key="5">
    <source>
        <dbReference type="ARBA" id="ARBA00022737"/>
    </source>
</evidence>
<keyword evidence="4 9" id="KW-0812">Transmembrane</keyword>